<dbReference type="GO" id="GO:0003677">
    <property type="term" value="F:DNA binding"/>
    <property type="evidence" value="ECO:0007669"/>
    <property type="project" value="UniProtKB-KW"/>
</dbReference>
<organism evidence="5 6">
    <name type="scientific">Listeria ivanovii (strain ATCC BAA-678 / PAM 55)</name>
    <dbReference type="NCBI Taxonomy" id="881621"/>
    <lineage>
        <taxon>Bacteria</taxon>
        <taxon>Bacillati</taxon>
        <taxon>Bacillota</taxon>
        <taxon>Bacilli</taxon>
        <taxon>Bacillales</taxon>
        <taxon>Listeriaceae</taxon>
        <taxon>Listeria</taxon>
    </lineage>
</organism>
<evidence type="ECO:0000259" key="4">
    <source>
        <dbReference type="PROSITE" id="PS50937"/>
    </source>
</evidence>
<dbReference type="AlphaFoldDB" id="G2ZAI3"/>
<proteinExistence type="predicted"/>
<evidence type="ECO:0000256" key="3">
    <source>
        <dbReference type="ARBA" id="ARBA00023163"/>
    </source>
</evidence>
<dbReference type="EMBL" id="FR687253">
    <property type="protein sequence ID" value="CBW85541.1"/>
    <property type="molecule type" value="Genomic_DNA"/>
</dbReference>
<feature type="domain" description="HTH merR-type" evidence="4">
    <location>
        <begin position="3"/>
        <end position="72"/>
    </location>
</feature>
<dbReference type="RefSeq" id="WP_014092520.1">
    <property type="nucleotide sequence ID" value="NC_016011.1"/>
</dbReference>
<dbReference type="HOGENOM" id="CLU_1233788_0_0_9"/>
<protein>
    <submittedName>
        <fullName evidence="5">Putative transcription regulators</fullName>
    </submittedName>
</protein>
<sequence length="239" mass="27945">MRTLSTGELAALFQISKYKIRHYIDEGILAPKRNSENGYYFFEEIDIYRLYQIILFRKIGFSIQEIKESLLGEKVTPMLEQAEHNLQQKIDELLDIQKTIQKIIHSQKEITLNETTFVDRANRYYKKIPEQLLDYGSINYSLAAKLDLPHIEEPFYIFSEQETGVICCKSTKETSDFTFPSGKYAYKNFVAEDEVTVKKQASIFLEELTYTNKNILIYENIYASLAYPDAMVYSIEVKI</sequence>
<evidence type="ECO:0000313" key="5">
    <source>
        <dbReference type="EMBL" id="CBW85541.1"/>
    </source>
</evidence>
<keyword evidence="3" id="KW-0804">Transcription</keyword>
<dbReference type="Proteomes" id="UP000001286">
    <property type="component" value="Chromosome"/>
</dbReference>
<dbReference type="Pfam" id="PF13411">
    <property type="entry name" value="MerR_1"/>
    <property type="match status" value="1"/>
</dbReference>
<dbReference type="SUPFAM" id="SSF46955">
    <property type="entry name" value="Putative DNA-binding domain"/>
    <property type="match status" value="1"/>
</dbReference>
<dbReference type="InterPro" id="IPR047057">
    <property type="entry name" value="MerR_fam"/>
</dbReference>
<dbReference type="OrthoDB" id="9773308at2"/>
<dbReference type="InterPro" id="IPR000551">
    <property type="entry name" value="MerR-type_HTH_dom"/>
</dbReference>
<dbReference type="GO" id="GO:0003700">
    <property type="term" value="F:DNA-binding transcription factor activity"/>
    <property type="evidence" value="ECO:0007669"/>
    <property type="project" value="InterPro"/>
</dbReference>
<accession>G2ZAI3</accession>
<name>G2ZAI3_LISIP</name>
<dbReference type="KEGG" id="liv:LIV_1054"/>
<dbReference type="InterPro" id="IPR009061">
    <property type="entry name" value="DNA-bd_dom_put_sf"/>
</dbReference>
<evidence type="ECO:0000313" key="6">
    <source>
        <dbReference type="Proteomes" id="UP000001286"/>
    </source>
</evidence>
<dbReference type="Gene3D" id="1.10.1660.10">
    <property type="match status" value="1"/>
</dbReference>
<dbReference type="SMART" id="SM00422">
    <property type="entry name" value="HTH_MERR"/>
    <property type="match status" value="1"/>
</dbReference>
<dbReference type="PROSITE" id="PS50937">
    <property type="entry name" value="HTH_MERR_2"/>
    <property type="match status" value="1"/>
</dbReference>
<dbReference type="PANTHER" id="PTHR30204:SF94">
    <property type="entry name" value="HEAVY METAL-DEPENDENT TRANSCRIPTIONAL REGULATOR HI_0293-RELATED"/>
    <property type="match status" value="1"/>
</dbReference>
<reference evidence="5 6" key="1">
    <citation type="journal article" date="2011" name="J. Bacteriol.">
        <title>Complete genome sequence of the animal pathogen Listeria ivanovii, which provides insights into host specificities and evolution of the genus Listeria.</title>
        <authorList>
            <person name="Buchrieser C."/>
            <person name="Rusniok C."/>
            <person name="Garrido P."/>
            <person name="Hain T."/>
            <person name="Scortti M."/>
            <person name="Lampidis R."/>
            <person name="Karst U."/>
            <person name="Chakraborty T."/>
            <person name="Cossart P."/>
            <person name="Kreft J."/>
            <person name="Vazquez-Boland J.A."/>
            <person name="Goebel W."/>
            <person name="Glaser P."/>
        </authorList>
    </citation>
    <scope>NUCLEOTIDE SEQUENCE [LARGE SCALE GENOMIC DNA]</scope>
    <source>
        <strain evidence="6">ATCC BAA-678 / PAM 55</strain>
    </source>
</reference>
<dbReference type="eggNOG" id="COG0789">
    <property type="taxonomic scope" value="Bacteria"/>
</dbReference>
<gene>
    <name evidence="5" type="ordered locus">LIV_1054</name>
</gene>
<keyword evidence="1" id="KW-0805">Transcription regulation</keyword>
<evidence type="ECO:0000256" key="1">
    <source>
        <dbReference type="ARBA" id="ARBA00023015"/>
    </source>
</evidence>
<evidence type="ECO:0000256" key="2">
    <source>
        <dbReference type="ARBA" id="ARBA00023125"/>
    </source>
</evidence>
<keyword evidence="2" id="KW-0238">DNA-binding</keyword>
<dbReference type="PANTHER" id="PTHR30204">
    <property type="entry name" value="REDOX-CYCLING DRUG-SENSING TRANSCRIPTIONAL ACTIVATOR SOXR"/>
    <property type="match status" value="1"/>
</dbReference>